<dbReference type="InterPro" id="IPR027417">
    <property type="entry name" value="P-loop_NTPase"/>
</dbReference>
<proteinExistence type="predicted"/>
<dbReference type="HOGENOM" id="CLU_067202_1_1_1"/>
<evidence type="ECO:0000313" key="3">
    <source>
        <dbReference type="EMBL" id="KID92769.1"/>
    </source>
</evidence>
<dbReference type="Pfam" id="PF00485">
    <property type="entry name" value="PRK"/>
    <property type="match status" value="1"/>
</dbReference>
<dbReference type="AlphaFoldDB" id="A0A0B4ICS9"/>
<feature type="compositionally biased region" description="Polar residues" evidence="1">
    <location>
        <begin position="55"/>
        <end position="64"/>
    </location>
</feature>
<feature type="compositionally biased region" description="Low complexity" evidence="1">
    <location>
        <begin position="78"/>
        <end position="87"/>
    </location>
</feature>
<dbReference type="InterPro" id="IPR006083">
    <property type="entry name" value="PRK/URK"/>
</dbReference>
<organism evidence="3 4">
    <name type="scientific">Metarhizium guizhouense (strain ARSEF 977)</name>
    <dbReference type="NCBI Taxonomy" id="1276136"/>
    <lineage>
        <taxon>Eukaryota</taxon>
        <taxon>Fungi</taxon>
        <taxon>Dikarya</taxon>
        <taxon>Ascomycota</taxon>
        <taxon>Pezizomycotina</taxon>
        <taxon>Sordariomycetes</taxon>
        <taxon>Hypocreomycetidae</taxon>
        <taxon>Hypocreales</taxon>
        <taxon>Clavicipitaceae</taxon>
        <taxon>Metarhizium</taxon>
    </lineage>
</organism>
<feature type="domain" description="Phosphoribulokinase/uridine kinase" evidence="2">
    <location>
        <begin position="122"/>
        <end position="266"/>
    </location>
</feature>
<dbReference type="SUPFAM" id="SSF52540">
    <property type="entry name" value="P-loop containing nucleoside triphosphate hydrolases"/>
    <property type="match status" value="1"/>
</dbReference>
<protein>
    <submittedName>
        <fullName evidence="3">Phosphoribulokinase/uridine kinase</fullName>
    </submittedName>
</protein>
<feature type="region of interest" description="Disordered" evidence="1">
    <location>
        <begin position="32"/>
        <end position="87"/>
    </location>
</feature>
<reference evidence="3 4" key="1">
    <citation type="journal article" date="2014" name="Proc. Natl. Acad. Sci. U.S.A.">
        <title>Trajectory and genomic determinants of fungal-pathogen speciation and host adaptation.</title>
        <authorList>
            <person name="Hu X."/>
            <person name="Xiao G."/>
            <person name="Zheng P."/>
            <person name="Shang Y."/>
            <person name="Su Y."/>
            <person name="Zhang X."/>
            <person name="Liu X."/>
            <person name="Zhan S."/>
            <person name="St Leger R.J."/>
            <person name="Wang C."/>
        </authorList>
    </citation>
    <scope>NUCLEOTIDE SEQUENCE [LARGE SCALE GENOMIC DNA]</scope>
    <source>
        <strain evidence="3 4">ARSEF 977</strain>
    </source>
</reference>
<evidence type="ECO:0000259" key="2">
    <source>
        <dbReference type="Pfam" id="PF00485"/>
    </source>
</evidence>
<dbReference type="GO" id="GO:0016301">
    <property type="term" value="F:kinase activity"/>
    <property type="evidence" value="ECO:0007669"/>
    <property type="project" value="UniProtKB-KW"/>
</dbReference>
<dbReference type="EMBL" id="AZNH01000001">
    <property type="protein sequence ID" value="KID92769.1"/>
    <property type="molecule type" value="Genomic_DNA"/>
</dbReference>
<dbReference type="GO" id="GO:0005524">
    <property type="term" value="F:ATP binding"/>
    <property type="evidence" value="ECO:0007669"/>
    <property type="project" value="InterPro"/>
</dbReference>
<gene>
    <name evidence="3" type="ORF">MGU_00358</name>
</gene>
<dbReference type="Gene3D" id="3.40.50.300">
    <property type="entry name" value="P-loop containing nucleotide triphosphate hydrolases"/>
    <property type="match status" value="2"/>
</dbReference>
<accession>A0A0B4ICS9</accession>
<name>A0A0B4ICS9_METGA</name>
<evidence type="ECO:0000313" key="4">
    <source>
        <dbReference type="Proteomes" id="UP000031192"/>
    </source>
</evidence>
<dbReference type="OrthoDB" id="6362633at2759"/>
<evidence type="ECO:0000256" key="1">
    <source>
        <dbReference type="SAM" id="MobiDB-lite"/>
    </source>
</evidence>
<comment type="caution">
    <text evidence="3">The sequence shown here is derived from an EMBL/GenBank/DDBJ whole genome shotgun (WGS) entry which is preliminary data.</text>
</comment>
<keyword evidence="4" id="KW-1185">Reference proteome</keyword>
<sequence length="320" mass="34400">MKHGLLCGWNDLDIGLIQVDLSDAQVAGKQIPYSGKRVNRPLPSGPHHRPHMPGDQSSGVSLSKNECFPATQKQPRPASASASFNASSSQSLCTMEDTYRALSERLRAKWAEKKALGQARLVVAIAGPPGSGKSTMASKVVEHVARSDNAPSIVAVSADGFHLSRRALRALPNAQHALARRGAPWTFDGEAAAELACRLRTEAGRRAVSAPTFDHALKDPVQNGVTIAPETEICIFEGNYLLSDEAPWSTIGDVVDDRWLVSVDVEVAKRRLAARHLDAGIEGSMEDAVARAESNDLVNGEYVMAHSFGRHDVLIDSAEE</sequence>
<dbReference type="PANTHER" id="PTHR10285">
    <property type="entry name" value="URIDINE KINASE"/>
    <property type="match status" value="1"/>
</dbReference>
<dbReference type="Proteomes" id="UP000031192">
    <property type="component" value="Unassembled WGS sequence"/>
</dbReference>